<feature type="compositionally biased region" description="Basic and acidic residues" evidence="1">
    <location>
        <begin position="1"/>
        <end position="11"/>
    </location>
</feature>
<evidence type="ECO:0000313" key="2">
    <source>
        <dbReference type="EMBL" id="KAL1860275.1"/>
    </source>
</evidence>
<evidence type="ECO:0000256" key="1">
    <source>
        <dbReference type="SAM" id="MobiDB-lite"/>
    </source>
</evidence>
<proteinExistence type="predicted"/>
<feature type="region of interest" description="Disordered" evidence="1">
    <location>
        <begin position="69"/>
        <end position="111"/>
    </location>
</feature>
<feature type="region of interest" description="Disordered" evidence="1">
    <location>
        <begin position="1"/>
        <end position="40"/>
    </location>
</feature>
<feature type="compositionally biased region" description="Polar residues" evidence="1">
    <location>
        <begin position="13"/>
        <end position="26"/>
    </location>
</feature>
<feature type="compositionally biased region" description="Basic and acidic residues" evidence="1">
    <location>
        <begin position="91"/>
        <end position="111"/>
    </location>
</feature>
<protein>
    <submittedName>
        <fullName evidence="2">Uncharacterized protein</fullName>
    </submittedName>
</protein>
<keyword evidence="3" id="KW-1185">Reference proteome</keyword>
<evidence type="ECO:0000313" key="3">
    <source>
        <dbReference type="Proteomes" id="UP001583177"/>
    </source>
</evidence>
<sequence length="164" mass="18881">MQAKHLREARQAKTPTLVSGLQSTLGQKRHFEDTDEEDAAATVAEPLHKRMRLKSTRLWENNLDENDETQGLWQNGRRVGQQNVSEFPLRLQERRSMSTDEMKSTQHGMDETKQHTISVKIETSVMLSDQNVTTRPRGVLQTTNRLRSSSGIIEKKKVHFEDEV</sequence>
<reference evidence="2 3" key="1">
    <citation type="journal article" date="2024" name="IMA Fungus">
        <title>IMA Genome - F19 : A genome assembly and annotation guide to empower mycologists, including annotated draft genome sequences of Ceratocystis pirilliformis, Diaporthe australafricana, Fusarium ophioides, Paecilomyces lecythidis, and Sporothrix stenoceras.</title>
        <authorList>
            <person name="Aylward J."/>
            <person name="Wilson A.M."/>
            <person name="Visagie C.M."/>
            <person name="Spraker J."/>
            <person name="Barnes I."/>
            <person name="Buitendag C."/>
            <person name="Ceriani C."/>
            <person name="Del Mar Angel L."/>
            <person name="du Plessis D."/>
            <person name="Fuchs T."/>
            <person name="Gasser K."/>
            <person name="Kramer D."/>
            <person name="Li W."/>
            <person name="Munsamy K."/>
            <person name="Piso A."/>
            <person name="Price J.L."/>
            <person name="Sonnekus B."/>
            <person name="Thomas C."/>
            <person name="van der Nest A."/>
            <person name="van Dijk A."/>
            <person name="van Heerden A."/>
            <person name="van Vuuren N."/>
            <person name="Yilmaz N."/>
            <person name="Duong T.A."/>
            <person name="van der Merwe N.A."/>
            <person name="Wingfield M.J."/>
            <person name="Wingfield B.D."/>
        </authorList>
    </citation>
    <scope>NUCLEOTIDE SEQUENCE [LARGE SCALE GENOMIC DNA]</scope>
    <source>
        <strain evidence="2 3">CMW 18300</strain>
    </source>
</reference>
<name>A0ABR3WEI4_9PEZI</name>
<organism evidence="2 3">
    <name type="scientific">Diaporthe australafricana</name>
    <dbReference type="NCBI Taxonomy" id="127596"/>
    <lineage>
        <taxon>Eukaryota</taxon>
        <taxon>Fungi</taxon>
        <taxon>Dikarya</taxon>
        <taxon>Ascomycota</taxon>
        <taxon>Pezizomycotina</taxon>
        <taxon>Sordariomycetes</taxon>
        <taxon>Sordariomycetidae</taxon>
        <taxon>Diaporthales</taxon>
        <taxon>Diaporthaceae</taxon>
        <taxon>Diaporthe</taxon>
    </lineage>
</organism>
<accession>A0ABR3WEI4</accession>
<dbReference type="EMBL" id="JAWRVE010000094">
    <property type="protein sequence ID" value="KAL1860275.1"/>
    <property type="molecule type" value="Genomic_DNA"/>
</dbReference>
<dbReference type="Proteomes" id="UP001583177">
    <property type="component" value="Unassembled WGS sequence"/>
</dbReference>
<comment type="caution">
    <text evidence="2">The sequence shown here is derived from an EMBL/GenBank/DDBJ whole genome shotgun (WGS) entry which is preliminary data.</text>
</comment>
<gene>
    <name evidence="2" type="ORF">Daus18300_009329</name>
</gene>